<evidence type="ECO:0000256" key="6">
    <source>
        <dbReference type="SAM" id="Phobius"/>
    </source>
</evidence>
<protein>
    <submittedName>
        <fullName evidence="7">Heme exporter protein CcmB</fullName>
    </submittedName>
</protein>
<dbReference type="Pfam" id="PF03379">
    <property type="entry name" value="CcmB"/>
    <property type="match status" value="1"/>
</dbReference>
<evidence type="ECO:0000256" key="5">
    <source>
        <dbReference type="ARBA" id="ARBA00023136"/>
    </source>
</evidence>
<sequence>MTAPVPRTAQVAAVLRREAAVERAGREALVTTAPFVAAFVVLAGLAFGPAPEDLAAAAGGTVWLALLVATVPLARTVAGTEIAEDSWDLLRGLVAPGALFAGKLLAAWAALLVTGLLAGGLVAVLFEVPVPPQALYGGLLGTLALAALTTGFGVLVASGSRRRGLLAALLLPAGLPALLAGTQLSTPGVPVLPWAVLVTVYAAAVVVAAWAVFPVLLEE</sequence>
<dbReference type="RefSeq" id="WP_305998512.1">
    <property type="nucleotide sequence ID" value="NZ_JASNFN010000002.1"/>
</dbReference>
<keyword evidence="3 6" id="KW-0812">Transmembrane</keyword>
<accession>A0ABT9I897</accession>
<comment type="caution">
    <text evidence="7">The sequence shown here is derived from an EMBL/GenBank/DDBJ whole genome shotgun (WGS) entry which is preliminary data.</text>
</comment>
<organism evidence="7 8">
    <name type="scientific">Blastococcus carthaginiensis</name>
    <dbReference type="NCBI Taxonomy" id="3050034"/>
    <lineage>
        <taxon>Bacteria</taxon>
        <taxon>Bacillati</taxon>
        <taxon>Actinomycetota</taxon>
        <taxon>Actinomycetes</taxon>
        <taxon>Geodermatophilales</taxon>
        <taxon>Geodermatophilaceae</taxon>
        <taxon>Blastococcus</taxon>
    </lineage>
</organism>
<feature type="transmembrane region" description="Helical" evidence="6">
    <location>
        <begin position="28"/>
        <end position="48"/>
    </location>
</feature>
<evidence type="ECO:0000313" key="8">
    <source>
        <dbReference type="Proteomes" id="UP001233673"/>
    </source>
</evidence>
<proteinExistence type="inferred from homology"/>
<feature type="transmembrane region" description="Helical" evidence="6">
    <location>
        <begin position="134"/>
        <end position="157"/>
    </location>
</feature>
<evidence type="ECO:0000256" key="1">
    <source>
        <dbReference type="ARBA" id="ARBA00004141"/>
    </source>
</evidence>
<feature type="transmembrane region" description="Helical" evidence="6">
    <location>
        <begin position="105"/>
        <end position="128"/>
    </location>
</feature>
<evidence type="ECO:0000256" key="4">
    <source>
        <dbReference type="ARBA" id="ARBA00022989"/>
    </source>
</evidence>
<keyword evidence="4 6" id="KW-1133">Transmembrane helix</keyword>
<evidence type="ECO:0000256" key="2">
    <source>
        <dbReference type="ARBA" id="ARBA00010544"/>
    </source>
</evidence>
<dbReference type="EMBL" id="JASNFN010000002">
    <property type="protein sequence ID" value="MDP5181806.1"/>
    <property type="molecule type" value="Genomic_DNA"/>
</dbReference>
<feature type="transmembrane region" description="Helical" evidence="6">
    <location>
        <begin position="54"/>
        <end position="74"/>
    </location>
</feature>
<name>A0ABT9I897_9ACTN</name>
<dbReference type="Proteomes" id="UP001233673">
    <property type="component" value="Unassembled WGS sequence"/>
</dbReference>
<keyword evidence="5 6" id="KW-0472">Membrane</keyword>
<evidence type="ECO:0000313" key="7">
    <source>
        <dbReference type="EMBL" id="MDP5181806.1"/>
    </source>
</evidence>
<feature type="transmembrane region" description="Helical" evidence="6">
    <location>
        <begin position="164"/>
        <end position="185"/>
    </location>
</feature>
<reference evidence="8" key="1">
    <citation type="submission" date="2023-05" db="EMBL/GenBank/DDBJ databases">
        <title>Draft genome of Pseudofrankia sp. BMG5.37.</title>
        <authorList>
            <person name="Gtari M."/>
            <person name="Ghodhbane F."/>
            <person name="Sbissi I."/>
        </authorList>
    </citation>
    <scope>NUCLEOTIDE SEQUENCE [LARGE SCALE GENOMIC DNA]</scope>
    <source>
        <strain evidence="8">BMG 814</strain>
    </source>
</reference>
<feature type="transmembrane region" description="Helical" evidence="6">
    <location>
        <begin position="191"/>
        <end position="217"/>
    </location>
</feature>
<comment type="subcellular location">
    <subcellularLocation>
        <location evidence="1">Membrane</location>
        <topology evidence="1">Multi-pass membrane protein</topology>
    </subcellularLocation>
</comment>
<comment type="similarity">
    <text evidence="2">Belongs to the CcmB/CycW/HelB family.</text>
</comment>
<dbReference type="InterPro" id="IPR003544">
    <property type="entry name" value="Cyt_c_biogenesis_CcmB"/>
</dbReference>
<gene>
    <name evidence="7" type="ORF">QOZ88_04085</name>
</gene>
<keyword evidence="8" id="KW-1185">Reference proteome</keyword>
<evidence type="ECO:0000256" key="3">
    <source>
        <dbReference type="ARBA" id="ARBA00022692"/>
    </source>
</evidence>